<keyword evidence="3 6" id="KW-0812">Transmembrane</keyword>
<dbReference type="AlphaFoldDB" id="A0A2P7RTT1"/>
<protein>
    <submittedName>
        <fullName evidence="7">ABC transporter permease</fullName>
    </submittedName>
</protein>
<dbReference type="Proteomes" id="UP000241229">
    <property type="component" value="Unassembled WGS sequence"/>
</dbReference>
<comment type="subcellular location">
    <subcellularLocation>
        <location evidence="1">Cell membrane</location>
        <topology evidence="1">Multi-pass membrane protein</topology>
    </subcellularLocation>
</comment>
<feature type="transmembrane region" description="Helical" evidence="6">
    <location>
        <begin position="66"/>
        <end position="87"/>
    </location>
</feature>
<dbReference type="Pfam" id="PF02653">
    <property type="entry name" value="BPD_transp_2"/>
    <property type="match status" value="1"/>
</dbReference>
<evidence type="ECO:0000256" key="4">
    <source>
        <dbReference type="ARBA" id="ARBA00022989"/>
    </source>
</evidence>
<dbReference type="OrthoDB" id="9792579at2"/>
<keyword evidence="2" id="KW-1003">Cell membrane</keyword>
<proteinExistence type="predicted"/>
<feature type="transmembrane region" description="Helical" evidence="6">
    <location>
        <begin position="154"/>
        <end position="171"/>
    </location>
</feature>
<dbReference type="GO" id="GO:0005886">
    <property type="term" value="C:plasma membrane"/>
    <property type="evidence" value="ECO:0007669"/>
    <property type="project" value="UniProtKB-SubCell"/>
</dbReference>
<keyword evidence="8" id="KW-1185">Reference proteome</keyword>
<evidence type="ECO:0000256" key="1">
    <source>
        <dbReference type="ARBA" id="ARBA00004651"/>
    </source>
</evidence>
<comment type="caution">
    <text evidence="7">The sequence shown here is derived from an EMBL/GenBank/DDBJ whole genome shotgun (WGS) entry which is preliminary data.</text>
</comment>
<feature type="transmembrane region" description="Helical" evidence="6">
    <location>
        <begin position="38"/>
        <end position="60"/>
    </location>
</feature>
<accession>A0A2P7RTT1</accession>
<feature type="transmembrane region" description="Helical" evidence="6">
    <location>
        <begin position="235"/>
        <end position="258"/>
    </location>
</feature>
<feature type="transmembrane region" description="Helical" evidence="6">
    <location>
        <begin position="6"/>
        <end position="31"/>
    </location>
</feature>
<dbReference type="PANTHER" id="PTHR43370:SF2">
    <property type="entry name" value="ABC TRANSPORTER PERMEASE PROTEIN"/>
    <property type="match status" value="1"/>
</dbReference>
<evidence type="ECO:0000313" key="7">
    <source>
        <dbReference type="EMBL" id="PSJ53627.1"/>
    </source>
</evidence>
<organism evidence="7 8">
    <name type="scientific">Kumtagia ephedrae</name>
    <dbReference type="NCBI Taxonomy" id="2116701"/>
    <lineage>
        <taxon>Bacteria</taxon>
        <taxon>Pseudomonadati</taxon>
        <taxon>Pseudomonadota</taxon>
        <taxon>Alphaproteobacteria</taxon>
        <taxon>Hyphomicrobiales</taxon>
        <taxon>Phyllobacteriaceae</taxon>
        <taxon>Kumtagia</taxon>
    </lineage>
</organism>
<evidence type="ECO:0000256" key="6">
    <source>
        <dbReference type="SAM" id="Phobius"/>
    </source>
</evidence>
<dbReference type="GO" id="GO:0022857">
    <property type="term" value="F:transmembrane transporter activity"/>
    <property type="evidence" value="ECO:0007669"/>
    <property type="project" value="InterPro"/>
</dbReference>
<feature type="transmembrane region" description="Helical" evidence="6">
    <location>
        <begin position="94"/>
        <end position="116"/>
    </location>
</feature>
<dbReference type="CDD" id="cd06580">
    <property type="entry name" value="TM_PBP1_transp_TpRbsC_like"/>
    <property type="match status" value="1"/>
</dbReference>
<name>A0A2P7RTT1_9HYPH</name>
<keyword evidence="4 6" id="KW-1133">Transmembrane helix</keyword>
<evidence type="ECO:0000256" key="2">
    <source>
        <dbReference type="ARBA" id="ARBA00022475"/>
    </source>
</evidence>
<reference evidence="7 8" key="1">
    <citation type="submission" date="2018-03" db="EMBL/GenBank/DDBJ databases">
        <title>The draft genome of Mesorhizobium sp. 6GN-30.</title>
        <authorList>
            <person name="Liu L."/>
            <person name="Li L."/>
            <person name="Wang T."/>
            <person name="Zhang X."/>
            <person name="Liang L."/>
        </authorList>
    </citation>
    <scope>NUCLEOTIDE SEQUENCE [LARGE SCALE GENOMIC DNA]</scope>
    <source>
        <strain evidence="7 8">6GN30</strain>
    </source>
</reference>
<keyword evidence="5 6" id="KW-0472">Membrane</keyword>
<evidence type="ECO:0000256" key="5">
    <source>
        <dbReference type="ARBA" id="ARBA00023136"/>
    </source>
</evidence>
<evidence type="ECO:0000256" key="3">
    <source>
        <dbReference type="ARBA" id="ARBA00022692"/>
    </source>
</evidence>
<evidence type="ECO:0000313" key="8">
    <source>
        <dbReference type="Proteomes" id="UP000241229"/>
    </source>
</evidence>
<sequence length="305" mass="31092">MTFLETIAHIVDLVPVLLRVTTPILLAALGVHISQKAGVLNLGVEGMMLAAALAGVLASAASGSAWVGLAGALATGAVLGFLLSFAIHVLKADLILSGIALNMLAAAGTTLVLYMLTGDKGMSGSLSSGVLPSLAIPLIADIPVLGRLLSGHHVLTYLAFAMVPVVAVLMMRTPFGIRLRAVGESAEAAATAGIDVARMQIAALVLSGLLAGAAGAFLSMGYVSWFSQNMSGGRGFVALAADLMGYGSAWGTMAASLLLGAADAFVISLQGKGIPSELLQSLPYIVPIVALVIHARARRKRFVRI</sequence>
<dbReference type="InterPro" id="IPR001851">
    <property type="entry name" value="ABC_transp_permease"/>
</dbReference>
<feature type="transmembrane region" description="Helical" evidence="6">
    <location>
        <begin position="201"/>
        <end position="223"/>
    </location>
</feature>
<dbReference type="PANTHER" id="PTHR43370">
    <property type="entry name" value="SUGAR ABC TRANSPORTER INTEGRAL MEMBRANE PROTEIN-RELATED"/>
    <property type="match status" value="1"/>
</dbReference>
<dbReference type="EMBL" id="PXYK01000033">
    <property type="protein sequence ID" value="PSJ53627.1"/>
    <property type="molecule type" value="Genomic_DNA"/>
</dbReference>
<gene>
    <name evidence="7" type="ORF">C7I84_25405</name>
</gene>